<keyword evidence="3 7" id="KW-0347">Helicase</keyword>
<dbReference type="InterPro" id="IPR014001">
    <property type="entry name" value="Helicase_ATP-bd"/>
</dbReference>
<feature type="compositionally biased region" description="Basic and acidic residues" evidence="8">
    <location>
        <begin position="62"/>
        <end position="84"/>
    </location>
</feature>
<evidence type="ECO:0000313" key="13">
    <source>
        <dbReference type="Proteomes" id="UP000681341"/>
    </source>
</evidence>
<evidence type="ECO:0000313" key="12">
    <source>
        <dbReference type="EMBL" id="MBO3733996.1"/>
    </source>
</evidence>
<keyword evidence="4 7" id="KW-0067">ATP-binding</keyword>
<dbReference type="InterPro" id="IPR044742">
    <property type="entry name" value="DEAD/DEAH_RhlB"/>
</dbReference>
<dbReference type="CDD" id="cd00268">
    <property type="entry name" value="DEADc"/>
    <property type="match status" value="1"/>
</dbReference>
<keyword evidence="13" id="KW-1185">Reference proteome</keyword>
<evidence type="ECO:0000256" key="3">
    <source>
        <dbReference type="ARBA" id="ARBA00022806"/>
    </source>
</evidence>
<feature type="region of interest" description="Disordered" evidence="8">
    <location>
        <begin position="573"/>
        <end position="722"/>
    </location>
</feature>
<dbReference type="PROSITE" id="PS00039">
    <property type="entry name" value="DEAD_ATP_HELICASE"/>
    <property type="match status" value="1"/>
</dbReference>
<comment type="similarity">
    <text evidence="5 7">Belongs to the DEAD box helicase family.</text>
</comment>
<dbReference type="EMBL" id="JAGFNP010000007">
    <property type="protein sequence ID" value="MBO3733996.1"/>
    <property type="molecule type" value="Genomic_DNA"/>
</dbReference>
<feature type="compositionally biased region" description="Basic and acidic residues" evidence="8">
    <location>
        <begin position="711"/>
        <end position="722"/>
    </location>
</feature>
<reference evidence="12 13" key="1">
    <citation type="submission" date="2021-03" db="EMBL/GenBank/DDBJ databases">
        <title>Glycomyces sp. nov., a novel actinomycete isolated from soil.</title>
        <authorList>
            <person name="Yang X."/>
            <person name="Xu X."/>
        </authorList>
    </citation>
    <scope>NUCLEOTIDE SEQUENCE [LARGE SCALE GENOMIC DNA]</scope>
    <source>
        <strain evidence="12 13">NEAU-S30</strain>
    </source>
</reference>
<dbReference type="Proteomes" id="UP000681341">
    <property type="component" value="Unassembled WGS sequence"/>
</dbReference>
<evidence type="ECO:0000256" key="4">
    <source>
        <dbReference type="ARBA" id="ARBA00022840"/>
    </source>
</evidence>
<feature type="domain" description="Helicase ATP-binding" evidence="9">
    <location>
        <begin position="221"/>
        <end position="395"/>
    </location>
</feature>
<dbReference type="SMART" id="SM00490">
    <property type="entry name" value="HELICc"/>
    <property type="match status" value="1"/>
</dbReference>
<proteinExistence type="inferred from homology"/>
<evidence type="ECO:0000259" key="10">
    <source>
        <dbReference type="PROSITE" id="PS51194"/>
    </source>
</evidence>
<feature type="region of interest" description="Disordered" evidence="8">
    <location>
        <begin position="47"/>
        <end position="86"/>
    </location>
</feature>
<feature type="domain" description="DEAD-box RNA helicase Q" evidence="11">
    <location>
        <begin position="190"/>
        <end position="218"/>
    </location>
</feature>
<organism evidence="12 13">
    <name type="scientific">Glycomyces niveus</name>
    <dbReference type="NCBI Taxonomy" id="2820287"/>
    <lineage>
        <taxon>Bacteria</taxon>
        <taxon>Bacillati</taxon>
        <taxon>Actinomycetota</taxon>
        <taxon>Actinomycetes</taxon>
        <taxon>Glycomycetales</taxon>
        <taxon>Glycomycetaceae</taxon>
        <taxon>Glycomyces</taxon>
    </lineage>
</organism>
<dbReference type="InterPro" id="IPR000629">
    <property type="entry name" value="RNA-helicase_DEAD-box_CS"/>
</dbReference>
<dbReference type="InterPro" id="IPR027417">
    <property type="entry name" value="P-loop_NTPase"/>
</dbReference>
<dbReference type="Pfam" id="PF00270">
    <property type="entry name" value="DEAD"/>
    <property type="match status" value="1"/>
</dbReference>
<feature type="compositionally biased region" description="Low complexity" evidence="8">
    <location>
        <begin position="679"/>
        <end position="699"/>
    </location>
</feature>
<feature type="short sequence motif" description="Q motif" evidence="6">
    <location>
        <begin position="190"/>
        <end position="218"/>
    </location>
</feature>
<dbReference type="SMART" id="SM00487">
    <property type="entry name" value="DEXDc"/>
    <property type="match status" value="1"/>
</dbReference>
<dbReference type="PROSITE" id="PS51195">
    <property type="entry name" value="Q_MOTIF"/>
    <property type="match status" value="1"/>
</dbReference>
<dbReference type="InterPro" id="IPR011545">
    <property type="entry name" value="DEAD/DEAH_box_helicase_dom"/>
</dbReference>
<dbReference type="PANTHER" id="PTHR47959">
    <property type="entry name" value="ATP-DEPENDENT RNA HELICASE RHLE-RELATED"/>
    <property type="match status" value="1"/>
</dbReference>
<dbReference type="InterPro" id="IPR001650">
    <property type="entry name" value="Helicase_C-like"/>
</dbReference>
<name>A0ABS3U6U5_9ACTN</name>
<evidence type="ECO:0000259" key="11">
    <source>
        <dbReference type="PROSITE" id="PS51195"/>
    </source>
</evidence>
<gene>
    <name evidence="12" type="ORF">J5V16_14300</name>
</gene>
<dbReference type="Gene3D" id="3.40.50.300">
    <property type="entry name" value="P-loop containing nucleotide triphosphate hydrolases"/>
    <property type="match status" value="2"/>
</dbReference>
<dbReference type="PROSITE" id="PS51194">
    <property type="entry name" value="HELICASE_CTER"/>
    <property type="match status" value="1"/>
</dbReference>
<dbReference type="CDD" id="cd18787">
    <property type="entry name" value="SF2_C_DEAD"/>
    <property type="match status" value="1"/>
</dbReference>
<sequence length="722" mass="78401">MTASRLGAAGAGVGSSVGAAGSVVSDTGAGYHWPGAAFAFAGLSGTEPPHASSQVGRVSRRGGPDHDSVKCPTREGRRGRDRSVASRQRCVQGVRWTGATAAIWWQSPRRSARILSATRARRYESGPRTRYRRQAPGRSCEAATSRIRRSSPLYDENECGAEFPGSGDVLRHEVNRVNEVNNDRPKNEGPTFAQLGVREETVEALAALGIERAFAIQEYAIPIALRGLDIIGRAPTGTGKTFGFGLPIIDRILSAEEGASGKPQALILVPTRELGLQVARDLEDAGKTRGIRVLPIYGGRAYEPQVEALKTGVEIIVGTPGRLLDLHKSKHIKFDAIAHCVLDEADRMLDLGFSEDVEKILKLLPEERQTMLFSATMPDTIMSLSRRHMHRPMTVAADVSAPDIEAANNTRQLVYMTHSMNKVEVTARILQARERGLTILFCRTKRAAQKVADELDFRGFAVGSVHGDLGQNARERALRAFRSGKIDVLVATDVAARGIDVQDVTHVINYDAPEDADTYVHRVGRTGRAGATGTAITFLTWEDLPRWKIIVKANKLDLGEPVETYHTSDHLYTDLDIPEGAPSALPSELRKRDGLSAEREENVEGDSRKSGRGRGRGRSDRNRGGSDRRGGGRSGGRGERSSSERATADEPAGDAEAKAPRSRQRRRIRTEGEGAEVQAPRAVKDAAAPADSASTADGDAPARRRRRRRRPTGDNDRQTSAE</sequence>
<evidence type="ECO:0000256" key="1">
    <source>
        <dbReference type="ARBA" id="ARBA00022741"/>
    </source>
</evidence>
<evidence type="ECO:0000256" key="6">
    <source>
        <dbReference type="PROSITE-ProRule" id="PRU00552"/>
    </source>
</evidence>
<dbReference type="PROSITE" id="PS51192">
    <property type="entry name" value="HELICASE_ATP_BIND_1"/>
    <property type="match status" value="1"/>
</dbReference>
<feature type="compositionally biased region" description="Basic and acidic residues" evidence="8">
    <location>
        <begin position="617"/>
        <end position="648"/>
    </location>
</feature>
<evidence type="ECO:0000256" key="8">
    <source>
        <dbReference type="SAM" id="MobiDB-lite"/>
    </source>
</evidence>
<keyword evidence="2 7" id="KW-0378">Hydrolase</keyword>
<dbReference type="Pfam" id="PF00271">
    <property type="entry name" value="Helicase_C"/>
    <property type="match status" value="1"/>
</dbReference>
<protein>
    <submittedName>
        <fullName evidence="12">DEAD/DEAH box helicase</fullName>
    </submittedName>
</protein>
<evidence type="ECO:0000256" key="2">
    <source>
        <dbReference type="ARBA" id="ARBA00022801"/>
    </source>
</evidence>
<evidence type="ECO:0000259" key="9">
    <source>
        <dbReference type="PROSITE" id="PS51192"/>
    </source>
</evidence>
<evidence type="ECO:0000256" key="7">
    <source>
        <dbReference type="RuleBase" id="RU000492"/>
    </source>
</evidence>
<dbReference type="InterPro" id="IPR050079">
    <property type="entry name" value="DEAD_box_RNA_helicase"/>
</dbReference>
<dbReference type="PANTHER" id="PTHR47959:SF1">
    <property type="entry name" value="ATP-DEPENDENT RNA HELICASE DBPA"/>
    <property type="match status" value="1"/>
</dbReference>
<feature type="compositionally biased region" description="Basic and acidic residues" evidence="8">
    <location>
        <begin position="588"/>
        <end position="609"/>
    </location>
</feature>
<evidence type="ECO:0000256" key="5">
    <source>
        <dbReference type="ARBA" id="ARBA00038437"/>
    </source>
</evidence>
<dbReference type="GO" id="GO:0004386">
    <property type="term" value="F:helicase activity"/>
    <property type="evidence" value="ECO:0007669"/>
    <property type="project" value="UniProtKB-KW"/>
</dbReference>
<feature type="domain" description="Helicase C-terminal" evidence="10">
    <location>
        <begin position="424"/>
        <end position="570"/>
    </location>
</feature>
<accession>A0ABS3U6U5</accession>
<dbReference type="SUPFAM" id="SSF52540">
    <property type="entry name" value="P-loop containing nucleoside triphosphate hydrolases"/>
    <property type="match status" value="1"/>
</dbReference>
<keyword evidence="1 7" id="KW-0547">Nucleotide-binding</keyword>
<dbReference type="InterPro" id="IPR014014">
    <property type="entry name" value="RNA_helicase_DEAD_Q_motif"/>
</dbReference>
<comment type="caution">
    <text evidence="12">The sequence shown here is derived from an EMBL/GenBank/DDBJ whole genome shotgun (WGS) entry which is preliminary data.</text>
</comment>